<dbReference type="InterPro" id="IPR051805">
    <property type="entry name" value="Dehydratase_Activator_Redct"/>
</dbReference>
<name>A0A7C2N6F1_ARCFL</name>
<dbReference type="PANTHER" id="PTHR32329:SF2">
    <property type="entry name" value="BIFUNCTIONAL PROTEIN [INCLUDES 2-HYDROXYACYL-COA DEHYDRATASE (N-TER) AND ITS ACTIVATOR DOMAIN (C_TERM)"/>
    <property type="match status" value="1"/>
</dbReference>
<dbReference type="FunFam" id="3.30.420.40:FF:000217">
    <property type="entry name" value="2-hydroxyisocaproyl-CoA dehydratase activator"/>
    <property type="match status" value="1"/>
</dbReference>
<dbReference type="GO" id="GO:0046872">
    <property type="term" value="F:metal ion binding"/>
    <property type="evidence" value="ECO:0007669"/>
    <property type="project" value="UniProtKB-KW"/>
</dbReference>
<keyword evidence="5" id="KW-0411">Iron-sulfur</keyword>
<keyword evidence="3" id="KW-0479">Metal-binding</keyword>
<organism evidence="7">
    <name type="scientific">Archaeoglobus fulgidus</name>
    <dbReference type="NCBI Taxonomy" id="2234"/>
    <lineage>
        <taxon>Archaea</taxon>
        <taxon>Methanobacteriati</taxon>
        <taxon>Methanobacteriota</taxon>
        <taxon>Archaeoglobi</taxon>
        <taxon>Archaeoglobales</taxon>
        <taxon>Archaeoglobaceae</taxon>
        <taxon>Archaeoglobus</taxon>
    </lineage>
</organism>
<reference evidence="7" key="1">
    <citation type="journal article" date="2020" name="mSystems">
        <title>Genome- and Community-Level Interaction Insights into Carbon Utilization and Element Cycling Functions of Hydrothermarchaeota in Hydrothermal Sediment.</title>
        <authorList>
            <person name="Zhou Z."/>
            <person name="Liu Y."/>
            <person name="Xu W."/>
            <person name="Pan J."/>
            <person name="Luo Z.H."/>
            <person name="Li M."/>
        </authorList>
    </citation>
    <scope>NUCLEOTIDE SEQUENCE [LARGE SCALE GENOMIC DNA]</scope>
    <source>
        <strain evidence="7">SpSt-12</strain>
    </source>
</reference>
<dbReference type="EMBL" id="DSCQ01000029">
    <property type="protein sequence ID" value="HET20962.1"/>
    <property type="molecule type" value="Genomic_DNA"/>
</dbReference>
<accession>A0A7C2N6F1</accession>
<dbReference type="AlphaFoldDB" id="A0A7C2N6F1"/>
<evidence type="ECO:0000256" key="4">
    <source>
        <dbReference type="ARBA" id="ARBA00023004"/>
    </source>
</evidence>
<dbReference type="InterPro" id="IPR043129">
    <property type="entry name" value="ATPase_NBD"/>
</dbReference>
<evidence type="ECO:0000256" key="2">
    <source>
        <dbReference type="ARBA" id="ARBA00011738"/>
    </source>
</evidence>
<comment type="cofactor">
    <cofactor evidence="1">
        <name>[4Fe-4S] cluster</name>
        <dbReference type="ChEBI" id="CHEBI:49883"/>
    </cofactor>
</comment>
<dbReference type="Gene3D" id="3.30.420.40">
    <property type="match status" value="2"/>
</dbReference>
<feature type="domain" description="ATPase BadF/BadG/BcrA/BcrD type" evidence="6">
    <location>
        <begin position="5"/>
        <end position="251"/>
    </location>
</feature>
<dbReference type="NCBIfam" id="TIGR00241">
    <property type="entry name" value="CoA_E_activ"/>
    <property type="match status" value="1"/>
</dbReference>
<evidence type="ECO:0000256" key="1">
    <source>
        <dbReference type="ARBA" id="ARBA00001966"/>
    </source>
</evidence>
<dbReference type="Pfam" id="PF01869">
    <property type="entry name" value="BcrAD_BadFG"/>
    <property type="match status" value="1"/>
</dbReference>
<proteinExistence type="predicted"/>
<evidence type="ECO:0000313" key="7">
    <source>
        <dbReference type="EMBL" id="HET20962.1"/>
    </source>
</evidence>
<sequence length="251" mass="26760">MITAGIDIGSLTAKCALMRDGELIAYRIIRVSPDLEETAIKVFEETLRAAGIEKEEVGRVIATGYGRNKVSFADKKVTEISCHAKGALYFIPTAKTVVDIGGQDSKVIAIENGRVVEFVMNDKCAAGTGRFLEVMAAALNLKVEELGDVAEKAEKATKISSTCTVFAESEVISHLASGEKVEDIVAGIHEAIASRIAAMARRVKIEPDIVLTGGVAKNRAMKKALEREFGMEIKLPPEPQIVGAVGAALFA</sequence>
<evidence type="ECO:0000256" key="5">
    <source>
        <dbReference type="ARBA" id="ARBA00023014"/>
    </source>
</evidence>
<dbReference type="GO" id="GO:0051536">
    <property type="term" value="F:iron-sulfur cluster binding"/>
    <property type="evidence" value="ECO:0007669"/>
    <property type="project" value="UniProtKB-KW"/>
</dbReference>
<keyword evidence="4" id="KW-0408">Iron</keyword>
<dbReference type="CDD" id="cd24036">
    <property type="entry name" value="ASKHA_NBD_BcrAD_BadFG_HgdC_HadI"/>
    <property type="match status" value="1"/>
</dbReference>
<evidence type="ECO:0000256" key="3">
    <source>
        <dbReference type="ARBA" id="ARBA00022723"/>
    </source>
</evidence>
<protein>
    <submittedName>
        <fullName evidence="7">2-hydroxyglutaryl-CoA dehydratase</fullName>
    </submittedName>
</protein>
<evidence type="ECO:0000259" key="6">
    <source>
        <dbReference type="Pfam" id="PF01869"/>
    </source>
</evidence>
<comment type="caution">
    <text evidence="7">The sequence shown here is derived from an EMBL/GenBank/DDBJ whole genome shotgun (WGS) entry which is preliminary data.</text>
</comment>
<comment type="subunit">
    <text evidence="2">Homodimer.</text>
</comment>
<dbReference type="PANTHER" id="PTHR32329">
    <property type="entry name" value="BIFUNCTIONAL PROTEIN [INCLUDES 2-HYDROXYACYL-COA DEHYDRATASE (N-TER) AND ITS ACTIVATOR DOMAIN (C_TERM)-RELATED"/>
    <property type="match status" value="1"/>
</dbReference>
<dbReference type="InterPro" id="IPR002731">
    <property type="entry name" value="ATPase_BadF"/>
</dbReference>
<dbReference type="SUPFAM" id="SSF53067">
    <property type="entry name" value="Actin-like ATPase domain"/>
    <property type="match status" value="1"/>
</dbReference>
<dbReference type="InterPro" id="IPR008275">
    <property type="entry name" value="CoA_E_activase_dom"/>
</dbReference>
<gene>
    <name evidence="7" type="ORF">ENN70_02405</name>
</gene>